<dbReference type="InterPro" id="IPR008503">
    <property type="entry name" value="Asp_endopeptidase"/>
</dbReference>
<dbReference type="PANTHER" id="PTHR38037:SF2">
    <property type="entry name" value="ATP-DEPENDENT ZINC PROTEASE DOMAIN-CONTAINING PROTEIN-RELATED"/>
    <property type="match status" value="1"/>
</dbReference>
<organism evidence="2 3">
    <name type="scientific">Blastomonas natatoria</name>
    <dbReference type="NCBI Taxonomy" id="34015"/>
    <lineage>
        <taxon>Bacteria</taxon>
        <taxon>Pseudomonadati</taxon>
        <taxon>Pseudomonadota</taxon>
        <taxon>Alphaproteobacteria</taxon>
        <taxon>Sphingomonadales</taxon>
        <taxon>Sphingomonadaceae</taxon>
        <taxon>Blastomonas</taxon>
    </lineage>
</organism>
<dbReference type="AlphaFoldDB" id="A0A2V3VEM9"/>
<feature type="domain" description="Retropepsin-like aspartic endopeptidase" evidence="1">
    <location>
        <begin position="18"/>
        <end position="147"/>
    </location>
</feature>
<reference evidence="2 3" key="1">
    <citation type="submission" date="2018-05" db="EMBL/GenBank/DDBJ databases">
        <title>Genomic Encyclopedia of Type Strains, Phase IV (KMG-IV): sequencing the most valuable type-strain genomes for metagenomic binning, comparative biology and taxonomic classification.</title>
        <authorList>
            <person name="Goeker M."/>
        </authorList>
    </citation>
    <scope>NUCLEOTIDE SEQUENCE [LARGE SCALE GENOMIC DNA]</scope>
    <source>
        <strain evidence="2 3">DSM 3183</strain>
    </source>
</reference>
<dbReference type="Proteomes" id="UP000248014">
    <property type="component" value="Unassembled WGS sequence"/>
</dbReference>
<keyword evidence="3" id="KW-1185">Reference proteome</keyword>
<evidence type="ECO:0000313" key="3">
    <source>
        <dbReference type="Proteomes" id="UP000248014"/>
    </source>
</evidence>
<proteinExistence type="predicted"/>
<evidence type="ECO:0000259" key="1">
    <source>
        <dbReference type="Pfam" id="PF05618"/>
    </source>
</evidence>
<dbReference type="RefSeq" id="WP_110297611.1">
    <property type="nucleotide sequence ID" value="NZ_QJJM01000002.1"/>
</dbReference>
<comment type="caution">
    <text evidence="2">The sequence shown here is derived from an EMBL/GenBank/DDBJ whole genome shotgun (WGS) entry which is preliminary data.</text>
</comment>
<gene>
    <name evidence="2" type="ORF">C7451_102197</name>
</gene>
<sequence>MARSPRIPKADRQPIDIGWVECVDLPDLGLSRIKAKIDTGAATSSIHATRVKPMMIDGQLVVEFWFRAHRAEPARKYRAPGVEQRSVKSSNGAIELRYVIETTMMLGSVRWKGHMTLANRNTMTFPLLIGRRALRRGFRVDCTRKWVLGLPEETDR</sequence>
<dbReference type="Gene3D" id="2.40.70.10">
    <property type="entry name" value="Acid Proteases"/>
    <property type="match status" value="1"/>
</dbReference>
<protein>
    <recommendedName>
        <fullName evidence="1">Retropepsin-like aspartic endopeptidase domain-containing protein</fullName>
    </recommendedName>
</protein>
<name>A0A2V3VEM9_9SPHN</name>
<dbReference type="Pfam" id="PF05618">
    <property type="entry name" value="Zn_protease"/>
    <property type="match status" value="1"/>
</dbReference>
<accession>A0A2V3VEM9</accession>
<dbReference type="EMBL" id="QJJM01000002">
    <property type="protein sequence ID" value="PXW78525.1"/>
    <property type="molecule type" value="Genomic_DNA"/>
</dbReference>
<dbReference type="OrthoDB" id="9782977at2"/>
<dbReference type="SUPFAM" id="SSF50630">
    <property type="entry name" value="Acid proteases"/>
    <property type="match status" value="1"/>
</dbReference>
<evidence type="ECO:0000313" key="2">
    <source>
        <dbReference type="EMBL" id="PXW78525.1"/>
    </source>
</evidence>
<dbReference type="InterPro" id="IPR021109">
    <property type="entry name" value="Peptidase_aspartic_dom_sf"/>
</dbReference>
<dbReference type="PANTHER" id="PTHR38037">
    <property type="entry name" value="ZN_PROTEASE DOMAIN-CONTAINING PROTEIN"/>
    <property type="match status" value="1"/>
</dbReference>